<proteinExistence type="predicted"/>
<protein>
    <recommendedName>
        <fullName evidence="2">Isochorismatase family protein</fullName>
    </recommendedName>
</protein>
<feature type="non-terminal residue" evidence="1">
    <location>
        <position position="29"/>
    </location>
</feature>
<dbReference type="EMBL" id="AZMM01018926">
    <property type="protein sequence ID" value="ETJ16006.1"/>
    <property type="molecule type" value="Genomic_DNA"/>
</dbReference>
<organism evidence="1">
    <name type="scientific">human gut metagenome</name>
    <dbReference type="NCBI Taxonomy" id="408170"/>
    <lineage>
        <taxon>unclassified sequences</taxon>
        <taxon>metagenomes</taxon>
        <taxon>organismal metagenomes</taxon>
    </lineage>
</organism>
<dbReference type="AlphaFoldDB" id="W1WDK2"/>
<reference evidence="1" key="1">
    <citation type="submission" date="2013-12" db="EMBL/GenBank/DDBJ databases">
        <title>A Varibaculum cambriense genome reconstructed from a premature infant gut community with otherwise low bacterial novelty that shifts toward anaerobic metabolism during the third week of life.</title>
        <authorList>
            <person name="Brown C.T."/>
            <person name="Sharon I."/>
            <person name="Thomas B.C."/>
            <person name="Castelle C.J."/>
            <person name="Morowitz M.J."/>
            <person name="Banfield J.F."/>
        </authorList>
    </citation>
    <scope>NUCLEOTIDE SEQUENCE</scope>
</reference>
<evidence type="ECO:0008006" key="2">
    <source>
        <dbReference type="Google" id="ProtNLM"/>
    </source>
</evidence>
<name>W1WDK2_9ZZZZ</name>
<comment type="caution">
    <text evidence="1">The sequence shown here is derived from an EMBL/GenBank/DDBJ whole genome shotgun (WGS) entry which is preliminary data.</text>
</comment>
<evidence type="ECO:0000313" key="1">
    <source>
        <dbReference type="EMBL" id="ETJ16006.1"/>
    </source>
</evidence>
<accession>W1WDK2</accession>
<gene>
    <name evidence="1" type="ORF">Q604_UNBc4C00145G0002</name>
</gene>
<sequence length="29" mass="3235">MAQALIVIDIQEGLVKENPYNAKNFISNT</sequence>